<feature type="non-terminal residue" evidence="1">
    <location>
        <position position="1"/>
    </location>
</feature>
<name>A0ACB6SF87_9PLEO</name>
<dbReference type="EMBL" id="MU006703">
    <property type="protein sequence ID" value="KAF2631929.1"/>
    <property type="molecule type" value="Genomic_DNA"/>
</dbReference>
<proteinExistence type="predicted"/>
<feature type="non-terminal residue" evidence="1">
    <location>
        <position position="125"/>
    </location>
</feature>
<gene>
    <name evidence="1" type="ORF">BU25DRAFT_319383</name>
</gene>
<accession>A0ACB6SF87</accession>
<keyword evidence="2" id="KW-1185">Reference proteome</keyword>
<organism evidence="1 2">
    <name type="scientific">Macroventuria anomochaeta</name>
    <dbReference type="NCBI Taxonomy" id="301207"/>
    <lineage>
        <taxon>Eukaryota</taxon>
        <taxon>Fungi</taxon>
        <taxon>Dikarya</taxon>
        <taxon>Ascomycota</taxon>
        <taxon>Pezizomycotina</taxon>
        <taxon>Dothideomycetes</taxon>
        <taxon>Pleosporomycetidae</taxon>
        <taxon>Pleosporales</taxon>
        <taxon>Pleosporineae</taxon>
        <taxon>Didymellaceae</taxon>
        <taxon>Macroventuria</taxon>
    </lineage>
</organism>
<protein>
    <submittedName>
        <fullName evidence="1">Uncharacterized protein</fullName>
    </submittedName>
</protein>
<evidence type="ECO:0000313" key="1">
    <source>
        <dbReference type="EMBL" id="KAF2631929.1"/>
    </source>
</evidence>
<dbReference type="Proteomes" id="UP000799754">
    <property type="component" value="Unassembled WGS sequence"/>
</dbReference>
<sequence length="125" mass="14023">IDSLDEIQHGSAQSSMVEWYIQDPFNAFLEDTLDGGQTDLGNLDTESFTRRFEHLSNFGGNMSQVRWMTTLLNAASHTKVPLPLVYAISVTWITIYVISVAVMFFAAVFSLVMCWLCHAPPILGY</sequence>
<reference evidence="1" key="1">
    <citation type="journal article" date="2020" name="Stud. Mycol.">
        <title>101 Dothideomycetes genomes: a test case for predicting lifestyles and emergence of pathogens.</title>
        <authorList>
            <person name="Haridas S."/>
            <person name="Albert R."/>
            <person name="Binder M."/>
            <person name="Bloem J."/>
            <person name="Labutti K."/>
            <person name="Salamov A."/>
            <person name="Andreopoulos B."/>
            <person name="Baker S."/>
            <person name="Barry K."/>
            <person name="Bills G."/>
            <person name="Bluhm B."/>
            <person name="Cannon C."/>
            <person name="Castanera R."/>
            <person name="Culley D."/>
            <person name="Daum C."/>
            <person name="Ezra D."/>
            <person name="Gonzalez J."/>
            <person name="Henrissat B."/>
            <person name="Kuo A."/>
            <person name="Liang C."/>
            <person name="Lipzen A."/>
            <person name="Lutzoni F."/>
            <person name="Magnuson J."/>
            <person name="Mondo S."/>
            <person name="Nolan M."/>
            <person name="Ohm R."/>
            <person name="Pangilinan J."/>
            <person name="Park H.-J."/>
            <person name="Ramirez L."/>
            <person name="Alfaro M."/>
            <person name="Sun H."/>
            <person name="Tritt A."/>
            <person name="Yoshinaga Y."/>
            <person name="Zwiers L.-H."/>
            <person name="Turgeon B."/>
            <person name="Goodwin S."/>
            <person name="Spatafora J."/>
            <person name="Crous P."/>
            <person name="Grigoriev I."/>
        </authorList>
    </citation>
    <scope>NUCLEOTIDE SEQUENCE</scope>
    <source>
        <strain evidence="1">CBS 525.71</strain>
    </source>
</reference>
<evidence type="ECO:0000313" key="2">
    <source>
        <dbReference type="Proteomes" id="UP000799754"/>
    </source>
</evidence>
<comment type="caution">
    <text evidence="1">The sequence shown here is derived from an EMBL/GenBank/DDBJ whole genome shotgun (WGS) entry which is preliminary data.</text>
</comment>